<reference evidence="2 3" key="1">
    <citation type="journal article" date="2016" name="Nat. Commun.">
        <title>Thousands of microbial genomes shed light on interconnected biogeochemical processes in an aquifer system.</title>
        <authorList>
            <person name="Anantharaman K."/>
            <person name="Brown C.T."/>
            <person name="Hug L.A."/>
            <person name="Sharon I."/>
            <person name="Castelle C.J."/>
            <person name="Probst A.J."/>
            <person name="Thomas B.C."/>
            <person name="Singh A."/>
            <person name="Wilkins M.J."/>
            <person name="Karaoz U."/>
            <person name="Brodie E.L."/>
            <person name="Williams K.H."/>
            <person name="Hubbard S.S."/>
            <person name="Banfield J.F."/>
        </authorList>
    </citation>
    <scope>NUCLEOTIDE SEQUENCE [LARGE SCALE GENOMIC DNA]</scope>
</reference>
<dbReference type="STRING" id="1817825.A2720_00925"/>
<dbReference type="GO" id="GO:0004540">
    <property type="term" value="F:RNA nuclease activity"/>
    <property type="evidence" value="ECO:0007669"/>
    <property type="project" value="InterPro"/>
</dbReference>
<evidence type="ECO:0000259" key="1">
    <source>
        <dbReference type="Pfam" id="PF01936"/>
    </source>
</evidence>
<dbReference type="Pfam" id="PF01936">
    <property type="entry name" value="NYN"/>
    <property type="match status" value="1"/>
</dbReference>
<sequence length="174" mass="19646">MAKAEQRVGLFVDVQNLYYTARNVYNSRVNFNSVLKDAVGERPLVRAIAYGIKADMPEEQTFFDALKKAGFEVKLKELQTFYGGAKKGDWDVGIVMDIIKLNPKLDTVVLASGDGDFIPLLEYLQILGQKVELVSFGKSTSGKMRELVDQHLDLDTDPRKYLMPIRNRRGPSRT</sequence>
<accession>A0A1F5NTX0</accession>
<organism evidence="2 3">
    <name type="scientific">Candidatus Doudnabacteria bacterium RIFCSPHIGHO2_01_FULL_46_24</name>
    <dbReference type="NCBI Taxonomy" id="1817825"/>
    <lineage>
        <taxon>Bacteria</taxon>
        <taxon>Candidatus Doudnaibacteriota</taxon>
    </lineage>
</organism>
<protein>
    <recommendedName>
        <fullName evidence="1">NYN domain-containing protein</fullName>
    </recommendedName>
</protein>
<dbReference type="InterPro" id="IPR047140">
    <property type="entry name" value="LabA"/>
</dbReference>
<evidence type="ECO:0000313" key="2">
    <source>
        <dbReference type="EMBL" id="OGE81088.1"/>
    </source>
</evidence>
<gene>
    <name evidence="2" type="ORF">A2720_00925</name>
</gene>
<dbReference type="InterPro" id="IPR021139">
    <property type="entry name" value="NYN"/>
</dbReference>
<dbReference type="CDD" id="cd10911">
    <property type="entry name" value="PIN_LabA"/>
    <property type="match status" value="1"/>
</dbReference>
<name>A0A1F5NTX0_9BACT</name>
<dbReference type="Proteomes" id="UP000178892">
    <property type="component" value="Unassembled WGS sequence"/>
</dbReference>
<dbReference type="PANTHER" id="PTHR35458:SF8">
    <property type="entry name" value="SLR0650 PROTEIN"/>
    <property type="match status" value="1"/>
</dbReference>
<evidence type="ECO:0000313" key="3">
    <source>
        <dbReference type="Proteomes" id="UP000178892"/>
    </source>
</evidence>
<dbReference type="AlphaFoldDB" id="A0A1F5NTX0"/>
<dbReference type="Gene3D" id="3.40.50.1010">
    <property type="entry name" value="5'-nuclease"/>
    <property type="match status" value="1"/>
</dbReference>
<dbReference type="PANTHER" id="PTHR35458">
    <property type="entry name" value="SLR0755 PROTEIN"/>
    <property type="match status" value="1"/>
</dbReference>
<proteinExistence type="predicted"/>
<feature type="domain" description="NYN" evidence="1">
    <location>
        <begin position="7"/>
        <end position="154"/>
    </location>
</feature>
<comment type="caution">
    <text evidence="2">The sequence shown here is derived from an EMBL/GenBank/DDBJ whole genome shotgun (WGS) entry which is preliminary data.</text>
</comment>
<dbReference type="EMBL" id="MFEL01000010">
    <property type="protein sequence ID" value="OGE81088.1"/>
    <property type="molecule type" value="Genomic_DNA"/>
</dbReference>